<accession>A0A9W4T821</accession>
<evidence type="ECO:0000313" key="2">
    <source>
        <dbReference type="Proteomes" id="UP001153678"/>
    </source>
</evidence>
<keyword evidence="2" id="KW-1185">Reference proteome</keyword>
<evidence type="ECO:0000313" key="1">
    <source>
        <dbReference type="EMBL" id="CAI2195251.1"/>
    </source>
</evidence>
<comment type="caution">
    <text evidence="1">The sequence shown here is derived from an EMBL/GenBank/DDBJ whole genome shotgun (WGS) entry which is preliminary data.</text>
</comment>
<dbReference type="Proteomes" id="UP001153678">
    <property type="component" value="Unassembled WGS sequence"/>
</dbReference>
<sequence length="55" mass="6454">MSIEYYELDPSHYISAYSLFWNVQLKMTGFKIELFTEIAMHDFIKKAKQSGLSMA</sequence>
<feature type="non-terminal residue" evidence="1">
    <location>
        <position position="55"/>
    </location>
</feature>
<protein>
    <submittedName>
        <fullName evidence="1">5964_t:CDS:1</fullName>
    </submittedName>
</protein>
<gene>
    <name evidence="1" type="ORF">FWILDA_LOCUS16982</name>
</gene>
<organism evidence="1 2">
    <name type="scientific">Funneliformis geosporum</name>
    <dbReference type="NCBI Taxonomy" id="1117311"/>
    <lineage>
        <taxon>Eukaryota</taxon>
        <taxon>Fungi</taxon>
        <taxon>Fungi incertae sedis</taxon>
        <taxon>Mucoromycota</taxon>
        <taxon>Glomeromycotina</taxon>
        <taxon>Glomeromycetes</taxon>
        <taxon>Glomerales</taxon>
        <taxon>Glomeraceae</taxon>
        <taxon>Funneliformis</taxon>
    </lineage>
</organism>
<reference evidence="1" key="1">
    <citation type="submission" date="2022-08" db="EMBL/GenBank/DDBJ databases">
        <authorList>
            <person name="Kallberg Y."/>
            <person name="Tangrot J."/>
            <person name="Rosling A."/>
        </authorList>
    </citation>
    <scope>NUCLEOTIDE SEQUENCE</scope>
    <source>
        <strain evidence="1">Wild A</strain>
    </source>
</reference>
<dbReference type="AlphaFoldDB" id="A0A9W4T821"/>
<dbReference type="EMBL" id="CAMKVN010012194">
    <property type="protein sequence ID" value="CAI2195251.1"/>
    <property type="molecule type" value="Genomic_DNA"/>
</dbReference>
<name>A0A9W4T821_9GLOM</name>
<proteinExistence type="predicted"/>